<feature type="domain" description="Dihydrodipicolinate reductase N-terminal" evidence="13">
    <location>
        <begin position="2"/>
        <end position="129"/>
    </location>
</feature>
<reference evidence="15" key="1">
    <citation type="journal article" date="2015" name="Nature">
        <title>Complex archaea that bridge the gap between prokaryotes and eukaryotes.</title>
        <authorList>
            <person name="Spang A."/>
            <person name="Saw J.H."/>
            <person name="Jorgensen S.L."/>
            <person name="Zaremba-Niedzwiedzka K."/>
            <person name="Martijn J."/>
            <person name="Lind A.E."/>
            <person name="van Eijk R."/>
            <person name="Schleper C."/>
            <person name="Guy L."/>
            <person name="Ettema T.J."/>
        </authorList>
    </citation>
    <scope>NUCLEOTIDE SEQUENCE</scope>
</reference>
<evidence type="ECO:0000256" key="5">
    <source>
        <dbReference type="ARBA" id="ARBA00022915"/>
    </source>
</evidence>
<keyword evidence="8" id="KW-0457">Lysine biosynthesis</keyword>
<dbReference type="InterPro" id="IPR036291">
    <property type="entry name" value="NAD(P)-bd_dom_sf"/>
</dbReference>
<evidence type="ECO:0000256" key="11">
    <source>
        <dbReference type="ARBA" id="ARBA00049080"/>
    </source>
</evidence>
<dbReference type="PIRSF" id="PIRSF000161">
    <property type="entry name" value="DHPR"/>
    <property type="match status" value="1"/>
</dbReference>
<evidence type="ECO:0000256" key="7">
    <source>
        <dbReference type="ARBA" id="ARBA00023027"/>
    </source>
</evidence>
<evidence type="ECO:0000256" key="12">
    <source>
        <dbReference type="ARBA" id="ARBA00049396"/>
    </source>
</evidence>
<comment type="caution">
    <text evidence="15">The sequence shown here is derived from an EMBL/GenBank/DDBJ whole genome shotgun (WGS) entry which is preliminary data.</text>
</comment>
<evidence type="ECO:0000256" key="6">
    <source>
        <dbReference type="ARBA" id="ARBA00023002"/>
    </source>
</evidence>
<dbReference type="PROSITE" id="PS01298">
    <property type="entry name" value="DAPB"/>
    <property type="match status" value="1"/>
</dbReference>
<protein>
    <recommendedName>
        <fullName evidence="10">4-hydroxy-tetrahydrodipicolinate reductase</fullName>
        <ecNumber evidence="10">1.17.1.8</ecNumber>
    </recommendedName>
</protein>
<keyword evidence="3" id="KW-0028">Amino-acid biosynthesis</keyword>
<evidence type="ECO:0000256" key="8">
    <source>
        <dbReference type="ARBA" id="ARBA00023154"/>
    </source>
</evidence>
<sequence length="273" mass="29757">MIKLLIFGPTGSMGKLVSKLVLEDKDIDVVAACDVKNIGEKLANIVGTSDPNKIEITDIKNLREVIIGTSPDVAVDFTIAAATEKNCMICAENGIRCVIGTTALSKEFLDKFEVEIKKNQSPSVISPNMATGVNVLFKMVSILTTYLAEWDIEIIESHHHRKADVPSGTALVIGKTICETLGCDPEETLKFGRSYGPNERKVGAKNEIGVHAIRAGDIVGDHTILFAGKGERIELKHQAHSRNSFASGAIRAIKFIVKQKENKIFEMKDVLNL</sequence>
<evidence type="ECO:0000256" key="1">
    <source>
        <dbReference type="ARBA" id="ARBA00006642"/>
    </source>
</evidence>
<comment type="catalytic activity">
    <reaction evidence="11">
        <text>(S)-2,3,4,5-tetrahydrodipicolinate + NADP(+) + H2O = (2S,4S)-4-hydroxy-2,3,4,5-tetrahydrodipicolinate + NADPH + H(+)</text>
        <dbReference type="Rhea" id="RHEA:35331"/>
        <dbReference type="ChEBI" id="CHEBI:15377"/>
        <dbReference type="ChEBI" id="CHEBI:15378"/>
        <dbReference type="ChEBI" id="CHEBI:16845"/>
        <dbReference type="ChEBI" id="CHEBI:57783"/>
        <dbReference type="ChEBI" id="CHEBI:58349"/>
        <dbReference type="ChEBI" id="CHEBI:67139"/>
        <dbReference type="EC" id="1.17.1.8"/>
    </reaction>
</comment>
<name>A0A0F8Y9L3_9ZZZZ</name>
<dbReference type="GO" id="GO:0008839">
    <property type="term" value="F:4-hydroxy-tetrahydrodipicolinate reductase"/>
    <property type="evidence" value="ECO:0007669"/>
    <property type="project" value="UniProtKB-EC"/>
</dbReference>
<dbReference type="PANTHER" id="PTHR20836">
    <property type="entry name" value="DIHYDRODIPICOLINATE REDUCTASE"/>
    <property type="match status" value="1"/>
</dbReference>
<dbReference type="InterPro" id="IPR022663">
    <property type="entry name" value="DapB_C"/>
</dbReference>
<keyword evidence="4" id="KW-0521">NADP</keyword>
<evidence type="ECO:0000313" key="15">
    <source>
        <dbReference type="EMBL" id="KKK50804.1"/>
    </source>
</evidence>
<evidence type="ECO:0000259" key="14">
    <source>
        <dbReference type="Pfam" id="PF05173"/>
    </source>
</evidence>
<dbReference type="InterPro" id="IPR000846">
    <property type="entry name" value="DapB_N"/>
</dbReference>
<dbReference type="InterPro" id="IPR022664">
    <property type="entry name" value="DapB_N_CS"/>
</dbReference>
<accession>A0A0F8Y9L3</accession>
<dbReference type="InterPro" id="IPR023940">
    <property type="entry name" value="DHDPR_bac"/>
</dbReference>
<dbReference type="Gene3D" id="3.40.50.720">
    <property type="entry name" value="NAD(P)-binding Rossmann-like Domain"/>
    <property type="match status" value="1"/>
</dbReference>
<dbReference type="Pfam" id="PF05173">
    <property type="entry name" value="DapB_C"/>
    <property type="match status" value="1"/>
</dbReference>
<dbReference type="Gene3D" id="3.30.360.10">
    <property type="entry name" value="Dihydrodipicolinate Reductase, domain 2"/>
    <property type="match status" value="1"/>
</dbReference>
<feature type="domain" description="Dihydrodipicolinate reductase C-terminal" evidence="14">
    <location>
        <begin position="132"/>
        <end position="271"/>
    </location>
</feature>
<keyword evidence="6" id="KW-0560">Oxidoreductase</keyword>
<keyword evidence="5" id="KW-0220">Diaminopimelate biosynthesis</keyword>
<dbReference type="NCBIfam" id="TIGR00036">
    <property type="entry name" value="dapB"/>
    <property type="match status" value="1"/>
</dbReference>
<dbReference type="SUPFAM" id="SSF51735">
    <property type="entry name" value="NAD(P)-binding Rossmann-fold domains"/>
    <property type="match status" value="1"/>
</dbReference>
<dbReference type="EMBL" id="LAZR01067834">
    <property type="protein sequence ID" value="KKK50804.1"/>
    <property type="molecule type" value="Genomic_DNA"/>
</dbReference>
<keyword evidence="2" id="KW-0963">Cytoplasm</keyword>
<comment type="similarity">
    <text evidence="1">Belongs to the DapB family.</text>
</comment>
<dbReference type="AlphaFoldDB" id="A0A0F8Y9L3"/>
<dbReference type="Pfam" id="PF01113">
    <property type="entry name" value="DapB_N"/>
    <property type="match status" value="1"/>
</dbReference>
<evidence type="ECO:0000259" key="13">
    <source>
        <dbReference type="Pfam" id="PF01113"/>
    </source>
</evidence>
<evidence type="ECO:0000256" key="10">
    <source>
        <dbReference type="ARBA" id="ARBA00038983"/>
    </source>
</evidence>
<dbReference type="EC" id="1.17.1.8" evidence="10"/>
<organism evidence="15">
    <name type="scientific">marine sediment metagenome</name>
    <dbReference type="NCBI Taxonomy" id="412755"/>
    <lineage>
        <taxon>unclassified sequences</taxon>
        <taxon>metagenomes</taxon>
        <taxon>ecological metagenomes</taxon>
    </lineage>
</organism>
<dbReference type="GO" id="GO:0009089">
    <property type="term" value="P:lysine biosynthetic process via diaminopimelate"/>
    <property type="evidence" value="ECO:0007669"/>
    <property type="project" value="InterPro"/>
</dbReference>
<evidence type="ECO:0000256" key="2">
    <source>
        <dbReference type="ARBA" id="ARBA00022490"/>
    </source>
</evidence>
<dbReference type="GO" id="GO:0019877">
    <property type="term" value="P:diaminopimelate biosynthetic process"/>
    <property type="evidence" value="ECO:0007669"/>
    <property type="project" value="UniProtKB-KW"/>
</dbReference>
<dbReference type="SUPFAM" id="SSF55347">
    <property type="entry name" value="Glyceraldehyde-3-phosphate dehydrogenase-like, C-terminal domain"/>
    <property type="match status" value="1"/>
</dbReference>
<comment type="catalytic activity">
    <reaction evidence="12">
        <text>(S)-2,3,4,5-tetrahydrodipicolinate + NAD(+) + H2O = (2S,4S)-4-hydroxy-2,3,4,5-tetrahydrodipicolinate + NADH + H(+)</text>
        <dbReference type="Rhea" id="RHEA:35323"/>
        <dbReference type="ChEBI" id="CHEBI:15377"/>
        <dbReference type="ChEBI" id="CHEBI:15378"/>
        <dbReference type="ChEBI" id="CHEBI:16845"/>
        <dbReference type="ChEBI" id="CHEBI:57540"/>
        <dbReference type="ChEBI" id="CHEBI:57945"/>
        <dbReference type="ChEBI" id="CHEBI:67139"/>
        <dbReference type="EC" id="1.17.1.8"/>
    </reaction>
</comment>
<dbReference type="PANTHER" id="PTHR20836:SF0">
    <property type="entry name" value="4-HYDROXY-TETRAHYDRODIPICOLINATE REDUCTASE 1, CHLOROPLASTIC-RELATED"/>
    <property type="match status" value="1"/>
</dbReference>
<proteinExistence type="inferred from homology"/>
<evidence type="ECO:0000256" key="3">
    <source>
        <dbReference type="ARBA" id="ARBA00022605"/>
    </source>
</evidence>
<dbReference type="CDD" id="cd02274">
    <property type="entry name" value="DHDPR_N"/>
    <property type="match status" value="1"/>
</dbReference>
<evidence type="ECO:0000256" key="4">
    <source>
        <dbReference type="ARBA" id="ARBA00022857"/>
    </source>
</evidence>
<evidence type="ECO:0000256" key="9">
    <source>
        <dbReference type="ARBA" id="ARBA00037922"/>
    </source>
</evidence>
<gene>
    <name evidence="15" type="ORF">LCGC14_3121360</name>
</gene>
<dbReference type="FunFam" id="3.30.360.10:FF:000009">
    <property type="entry name" value="4-hydroxy-tetrahydrodipicolinate reductase"/>
    <property type="match status" value="1"/>
</dbReference>
<keyword evidence="7" id="KW-0520">NAD</keyword>
<dbReference type="HAMAP" id="MF_00102">
    <property type="entry name" value="DapB"/>
    <property type="match status" value="1"/>
</dbReference>
<comment type="pathway">
    <text evidence="9">Amino-acid biosynthesis; L-lysine biosynthesis via DAP pathway; (S)-tetrahydrodipicolinate from L-aspartate: step 4/4.</text>
</comment>